<keyword evidence="2" id="KW-0489">Methyltransferase</keyword>
<evidence type="ECO:0000259" key="1">
    <source>
        <dbReference type="Pfam" id="PF13649"/>
    </source>
</evidence>
<dbReference type="InterPro" id="IPR041698">
    <property type="entry name" value="Methyltransf_25"/>
</dbReference>
<sequence length="331" mass="37914">MSISSEFLTKLGVQDDFCIQLKKQTPTSPFWEPISEEPVWLPMEEREKYIEALIELHSGLERQGPGDPDFSEYIIGRIPDPPPNPRIADIGCGAGAGTLFLAEKYHSKVKAVDFSREFLDQLMERARQKGLEGLVEPIMSDMGRLDWERGTIDLLWSEGAAYNITFEGALKAWRPLMAVDGTAVISEMNYFSDDVPEIVTRYMKNVYPGIKTEPENVDLINSSGFQVLGVHRLPSRAWWKNYYDPLRENIRVSKNSGDNVMQAVISETEEEMRFFEEHEKDYGYTFYIMRARRNFPRTIDVDSKEPRAVCKSHLAPLTSLKTRSKCSFTSM</sequence>
<dbReference type="EMBL" id="CAADEZ010000095">
    <property type="protein sequence ID" value="VFJ51567.1"/>
    <property type="molecule type" value="Genomic_DNA"/>
</dbReference>
<dbReference type="SUPFAM" id="SSF53335">
    <property type="entry name" value="S-adenosyl-L-methionine-dependent methyltransferases"/>
    <property type="match status" value="1"/>
</dbReference>
<dbReference type="GO" id="GO:0008168">
    <property type="term" value="F:methyltransferase activity"/>
    <property type="evidence" value="ECO:0007669"/>
    <property type="project" value="UniProtKB-KW"/>
</dbReference>
<protein>
    <submittedName>
        <fullName evidence="2">Methyltransferase domain-containing protein</fullName>
    </submittedName>
</protein>
<dbReference type="GO" id="GO:0032259">
    <property type="term" value="P:methylation"/>
    <property type="evidence" value="ECO:0007669"/>
    <property type="project" value="UniProtKB-KW"/>
</dbReference>
<dbReference type="Gene3D" id="3.40.50.150">
    <property type="entry name" value="Vaccinia Virus protein VP39"/>
    <property type="match status" value="1"/>
</dbReference>
<dbReference type="Pfam" id="PF13649">
    <property type="entry name" value="Methyltransf_25"/>
    <property type="match status" value="1"/>
</dbReference>
<accession>A0A450SFF1</accession>
<evidence type="ECO:0000313" key="4">
    <source>
        <dbReference type="EMBL" id="VFK09003.1"/>
    </source>
</evidence>
<dbReference type="AlphaFoldDB" id="A0A450SFF1"/>
<gene>
    <name evidence="2" type="ORF">BECKFM1743A_GA0114220_100953</name>
    <name evidence="4" type="ORF">BECKFM1743B_GA0114221_100913</name>
    <name evidence="3" type="ORF">BECKFM1743C_GA0114222_101734</name>
</gene>
<dbReference type="InterPro" id="IPR029063">
    <property type="entry name" value="SAM-dependent_MTases_sf"/>
</dbReference>
<dbReference type="EMBL" id="CAADFL010000091">
    <property type="protein sequence ID" value="VFK09003.1"/>
    <property type="molecule type" value="Genomic_DNA"/>
</dbReference>
<reference evidence="2" key="1">
    <citation type="submission" date="2019-02" db="EMBL/GenBank/DDBJ databases">
        <authorList>
            <person name="Gruber-Vodicka R. H."/>
            <person name="Seah K. B. B."/>
        </authorList>
    </citation>
    <scope>NUCLEOTIDE SEQUENCE</scope>
    <source>
        <strain evidence="2">BECK_BZ163</strain>
        <strain evidence="4">BECK_BZ164</strain>
        <strain evidence="3">BECK_BZ165</strain>
    </source>
</reference>
<evidence type="ECO:0000313" key="3">
    <source>
        <dbReference type="EMBL" id="VFJ56273.1"/>
    </source>
</evidence>
<name>A0A450SFF1_9GAMM</name>
<dbReference type="CDD" id="cd02440">
    <property type="entry name" value="AdoMet_MTases"/>
    <property type="match status" value="1"/>
</dbReference>
<proteinExistence type="predicted"/>
<evidence type="ECO:0000313" key="2">
    <source>
        <dbReference type="EMBL" id="VFJ51567.1"/>
    </source>
</evidence>
<keyword evidence="2" id="KW-0808">Transferase</keyword>
<feature type="domain" description="Methyltransferase" evidence="1">
    <location>
        <begin position="87"/>
        <end position="165"/>
    </location>
</feature>
<organism evidence="2">
    <name type="scientific">Candidatus Kentrum sp. FM</name>
    <dbReference type="NCBI Taxonomy" id="2126340"/>
    <lineage>
        <taxon>Bacteria</taxon>
        <taxon>Pseudomonadati</taxon>
        <taxon>Pseudomonadota</taxon>
        <taxon>Gammaproteobacteria</taxon>
        <taxon>Candidatus Kentrum</taxon>
    </lineage>
</organism>
<dbReference type="EMBL" id="CAADFA010000173">
    <property type="protein sequence ID" value="VFJ56273.1"/>
    <property type="molecule type" value="Genomic_DNA"/>
</dbReference>